<protein>
    <submittedName>
        <fullName evidence="1">Uncharacterized protein</fullName>
    </submittedName>
</protein>
<keyword evidence="2" id="KW-1185">Reference proteome</keyword>
<organism evidence="1 2">
    <name type="scientific">Achromobacter dolens</name>
    <dbReference type="NCBI Taxonomy" id="1287738"/>
    <lineage>
        <taxon>Bacteria</taxon>
        <taxon>Pseudomonadati</taxon>
        <taxon>Pseudomonadota</taxon>
        <taxon>Betaproteobacteria</taxon>
        <taxon>Burkholderiales</taxon>
        <taxon>Alcaligenaceae</taxon>
        <taxon>Achromobacter</taxon>
    </lineage>
</organism>
<sequence length="99" mass="11124">MNQARVHLWRRDGCIAPPPLASLAAGIATWPETATCIGVSLDAGDHLRILAPHGLEDLFDLVLRPSPGLRDPALYTQRLRAKRYTEKWPRLRVRHLPLS</sequence>
<dbReference type="Pfam" id="PF06042">
    <property type="entry name" value="NTP_transf_6"/>
    <property type="match status" value="1"/>
</dbReference>
<dbReference type="EMBL" id="CADIKW010000004">
    <property type="protein sequence ID" value="CAB3864905.1"/>
    <property type="molecule type" value="Genomic_DNA"/>
</dbReference>
<dbReference type="Proteomes" id="UP000494272">
    <property type="component" value="Unassembled WGS sequence"/>
</dbReference>
<dbReference type="PANTHER" id="PTHR39166:SF1">
    <property type="entry name" value="BLL1166 PROTEIN"/>
    <property type="match status" value="1"/>
</dbReference>
<dbReference type="AlphaFoldDB" id="A0A6S7DY71"/>
<reference evidence="1 2" key="1">
    <citation type="submission" date="2020-04" db="EMBL/GenBank/DDBJ databases">
        <authorList>
            <person name="De Canck E."/>
        </authorList>
    </citation>
    <scope>NUCLEOTIDE SEQUENCE [LARGE SCALE GENOMIC DNA]</scope>
    <source>
        <strain evidence="1 2">LMG 26841</strain>
    </source>
</reference>
<evidence type="ECO:0000313" key="2">
    <source>
        <dbReference type="Proteomes" id="UP000494272"/>
    </source>
</evidence>
<dbReference type="InterPro" id="IPR009267">
    <property type="entry name" value="NTP_transf_6"/>
</dbReference>
<name>A0A6S7DY71_9BURK</name>
<proteinExistence type="predicted"/>
<evidence type="ECO:0000313" key="1">
    <source>
        <dbReference type="EMBL" id="CAB3864905.1"/>
    </source>
</evidence>
<gene>
    <name evidence="1" type="ORF">LMG26841_02643</name>
</gene>
<accession>A0A6S7DY71</accession>
<dbReference type="PANTHER" id="PTHR39166">
    <property type="entry name" value="BLL1166 PROTEIN"/>
    <property type="match status" value="1"/>
</dbReference>